<dbReference type="Proteomes" id="UP000762676">
    <property type="component" value="Unassembled WGS sequence"/>
</dbReference>
<comment type="caution">
    <text evidence="1">The sequence shown here is derived from an EMBL/GenBank/DDBJ whole genome shotgun (WGS) entry which is preliminary data.</text>
</comment>
<name>A0AAV4K308_9GAST</name>
<keyword evidence="2" id="KW-1185">Reference proteome</keyword>
<accession>A0AAV4K308</accession>
<organism evidence="1 2">
    <name type="scientific">Elysia marginata</name>
    <dbReference type="NCBI Taxonomy" id="1093978"/>
    <lineage>
        <taxon>Eukaryota</taxon>
        <taxon>Metazoa</taxon>
        <taxon>Spiralia</taxon>
        <taxon>Lophotrochozoa</taxon>
        <taxon>Mollusca</taxon>
        <taxon>Gastropoda</taxon>
        <taxon>Heterobranchia</taxon>
        <taxon>Euthyneura</taxon>
        <taxon>Panpulmonata</taxon>
        <taxon>Sacoglossa</taxon>
        <taxon>Placobranchoidea</taxon>
        <taxon>Plakobranchidae</taxon>
        <taxon>Elysia</taxon>
    </lineage>
</organism>
<dbReference type="AlphaFoldDB" id="A0AAV4K308"/>
<evidence type="ECO:0000313" key="1">
    <source>
        <dbReference type="EMBL" id="GFS27246.1"/>
    </source>
</evidence>
<reference evidence="1 2" key="1">
    <citation type="journal article" date="2021" name="Elife">
        <title>Chloroplast acquisition without the gene transfer in kleptoplastic sea slugs, Plakobranchus ocellatus.</title>
        <authorList>
            <person name="Maeda T."/>
            <person name="Takahashi S."/>
            <person name="Yoshida T."/>
            <person name="Shimamura S."/>
            <person name="Takaki Y."/>
            <person name="Nagai Y."/>
            <person name="Toyoda A."/>
            <person name="Suzuki Y."/>
            <person name="Arimoto A."/>
            <person name="Ishii H."/>
            <person name="Satoh N."/>
            <person name="Nishiyama T."/>
            <person name="Hasebe M."/>
            <person name="Maruyama T."/>
            <person name="Minagawa J."/>
            <person name="Obokata J."/>
            <person name="Shigenobu S."/>
        </authorList>
    </citation>
    <scope>NUCLEOTIDE SEQUENCE [LARGE SCALE GENOMIC DNA]</scope>
</reference>
<proteinExistence type="predicted"/>
<sequence>MPHLRELHCQLPLLSAFSPHFINACDPLWGKDRQQEQSSWAQFIHIRMQVSSPCVFVWTNSFPFPLRVPAYGQACGVVCRLPQDVNFLSPPLLLDFCSRWFLACVVPPVFITYYFSTKSEYLPWTAVDKDFYLLGDGSCSPPCLGSMENYFLGVTVKNSYLGVSKLEECSSCLTNSSSASVPLWRSTTKGVG</sequence>
<protein>
    <submittedName>
        <fullName evidence="1">Uncharacterized protein</fullName>
    </submittedName>
</protein>
<gene>
    <name evidence="1" type="ORF">ElyMa_005250100</name>
</gene>
<evidence type="ECO:0000313" key="2">
    <source>
        <dbReference type="Proteomes" id="UP000762676"/>
    </source>
</evidence>
<dbReference type="EMBL" id="BMAT01010462">
    <property type="protein sequence ID" value="GFS27246.1"/>
    <property type="molecule type" value="Genomic_DNA"/>
</dbReference>